<dbReference type="RefSeq" id="WP_067554535.1">
    <property type="nucleotide sequence ID" value="NZ_LPXN01000095.1"/>
</dbReference>
<sequence>MSKRFFNPYPKYLQVREMLVRRIEREMSVGSQLPTETRLSSEFGVSRETIREALKGLEEDGMITRQRGQGTFVSKLPPALTEHRLTGMSEDFSDLKFNTEATVLEKGPIVAPPAVEQMLRPAPTEMIYRIARLRHYEGTPFAHHEAFMSLELGVQIAKLDLSHTSVLRELRGTLGLEVWEDYQRIEAQVADTGLAEMLDIAVGAPLLYIMRHFLDEAGHSVVLFRSHYRADRYYYSLKLAS</sequence>
<feature type="domain" description="HTH gntR-type" evidence="4">
    <location>
        <begin position="9"/>
        <end position="76"/>
    </location>
</feature>
<evidence type="ECO:0000256" key="2">
    <source>
        <dbReference type="ARBA" id="ARBA00023125"/>
    </source>
</evidence>
<protein>
    <recommendedName>
        <fullName evidence="4">HTH gntR-type domain-containing protein</fullName>
    </recommendedName>
</protein>
<gene>
    <name evidence="5" type="ORF">AUP43_06735</name>
</gene>
<dbReference type="PANTHER" id="PTHR44846">
    <property type="entry name" value="MANNOSYL-D-GLYCERATE TRANSPORT/METABOLISM SYSTEM REPRESSOR MNGR-RELATED"/>
    <property type="match status" value="1"/>
</dbReference>
<dbReference type="STRING" id="580166.AUP43_06735"/>
<organism evidence="5 6">
    <name type="scientific">Oceanibaculum pacificum</name>
    <dbReference type="NCBI Taxonomy" id="580166"/>
    <lineage>
        <taxon>Bacteria</taxon>
        <taxon>Pseudomonadati</taxon>
        <taxon>Pseudomonadota</taxon>
        <taxon>Alphaproteobacteria</taxon>
        <taxon>Rhodospirillales</taxon>
        <taxon>Oceanibaculaceae</taxon>
        <taxon>Oceanibaculum</taxon>
    </lineage>
</organism>
<dbReference type="PROSITE" id="PS50949">
    <property type="entry name" value="HTH_GNTR"/>
    <property type="match status" value="1"/>
</dbReference>
<dbReference type="GO" id="GO:0045892">
    <property type="term" value="P:negative regulation of DNA-templated transcription"/>
    <property type="evidence" value="ECO:0007669"/>
    <property type="project" value="TreeGrafter"/>
</dbReference>
<keyword evidence="2" id="KW-0238">DNA-binding</keyword>
<dbReference type="GO" id="GO:0003677">
    <property type="term" value="F:DNA binding"/>
    <property type="evidence" value="ECO:0007669"/>
    <property type="project" value="UniProtKB-KW"/>
</dbReference>
<dbReference type="GO" id="GO:0003700">
    <property type="term" value="F:DNA-binding transcription factor activity"/>
    <property type="evidence" value="ECO:0007669"/>
    <property type="project" value="InterPro"/>
</dbReference>
<proteinExistence type="predicted"/>
<dbReference type="Pfam" id="PF00392">
    <property type="entry name" value="GntR"/>
    <property type="match status" value="1"/>
</dbReference>
<accession>A0A154W888</accession>
<dbReference type="Proteomes" id="UP000076400">
    <property type="component" value="Unassembled WGS sequence"/>
</dbReference>
<dbReference type="EMBL" id="LPXN01000095">
    <property type="protein sequence ID" value="KZD09740.1"/>
    <property type="molecule type" value="Genomic_DNA"/>
</dbReference>
<dbReference type="InterPro" id="IPR036390">
    <property type="entry name" value="WH_DNA-bd_sf"/>
</dbReference>
<evidence type="ECO:0000256" key="1">
    <source>
        <dbReference type="ARBA" id="ARBA00023015"/>
    </source>
</evidence>
<evidence type="ECO:0000313" key="5">
    <source>
        <dbReference type="EMBL" id="KZD09740.1"/>
    </source>
</evidence>
<reference evidence="5 6" key="1">
    <citation type="submission" date="2015-12" db="EMBL/GenBank/DDBJ databases">
        <title>Genome sequence of Oceanibaculum pacificum MCCC 1A02656.</title>
        <authorList>
            <person name="Lu L."/>
            <person name="Lai Q."/>
            <person name="Shao Z."/>
            <person name="Qian P."/>
        </authorList>
    </citation>
    <scope>NUCLEOTIDE SEQUENCE [LARGE SCALE GENOMIC DNA]</scope>
    <source>
        <strain evidence="5 6">MCCC 1A02656</strain>
    </source>
</reference>
<evidence type="ECO:0000313" key="6">
    <source>
        <dbReference type="Proteomes" id="UP000076400"/>
    </source>
</evidence>
<comment type="caution">
    <text evidence="5">The sequence shown here is derived from an EMBL/GenBank/DDBJ whole genome shotgun (WGS) entry which is preliminary data.</text>
</comment>
<dbReference type="OrthoDB" id="9794015at2"/>
<dbReference type="SMART" id="SM00345">
    <property type="entry name" value="HTH_GNTR"/>
    <property type="match status" value="1"/>
</dbReference>
<evidence type="ECO:0000256" key="3">
    <source>
        <dbReference type="ARBA" id="ARBA00023163"/>
    </source>
</evidence>
<dbReference type="InterPro" id="IPR011663">
    <property type="entry name" value="UTRA"/>
</dbReference>
<dbReference type="Pfam" id="PF07702">
    <property type="entry name" value="UTRA"/>
    <property type="match status" value="1"/>
</dbReference>
<evidence type="ECO:0000259" key="4">
    <source>
        <dbReference type="PROSITE" id="PS50949"/>
    </source>
</evidence>
<dbReference type="InterPro" id="IPR050679">
    <property type="entry name" value="Bact_HTH_transcr_reg"/>
</dbReference>
<dbReference type="Gene3D" id="1.10.10.10">
    <property type="entry name" value="Winged helix-like DNA-binding domain superfamily/Winged helix DNA-binding domain"/>
    <property type="match status" value="1"/>
</dbReference>
<dbReference type="SMART" id="SM00866">
    <property type="entry name" value="UTRA"/>
    <property type="match status" value="1"/>
</dbReference>
<dbReference type="Gene3D" id="3.40.1410.10">
    <property type="entry name" value="Chorismate lyase-like"/>
    <property type="match status" value="1"/>
</dbReference>
<dbReference type="SUPFAM" id="SSF64288">
    <property type="entry name" value="Chorismate lyase-like"/>
    <property type="match status" value="1"/>
</dbReference>
<name>A0A154W888_9PROT</name>
<dbReference type="SUPFAM" id="SSF46785">
    <property type="entry name" value="Winged helix' DNA-binding domain"/>
    <property type="match status" value="1"/>
</dbReference>
<dbReference type="AlphaFoldDB" id="A0A154W888"/>
<dbReference type="InterPro" id="IPR000524">
    <property type="entry name" value="Tscrpt_reg_HTH_GntR"/>
</dbReference>
<dbReference type="PRINTS" id="PR00035">
    <property type="entry name" value="HTHGNTR"/>
</dbReference>
<keyword evidence="3" id="KW-0804">Transcription</keyword>
<keyword evidence="1" id="KW-0805">Transcription regulation</keyword>
<dbReference type="InterPro" id="IPR028978">
    <property type="entry name" value="Chorismate_lyase_/UTRA_dom_sf"/>
</dbReference>
<dbReference type="InterPro" id="IPR036388">
    <property type="entry name" value="WH-like_DNA-bd_sf"/>
</dbReference>
<dbReference type="PANTHER" id="PTHR44846:SF1">
    <property type="entry name" value="MANNOSYL-D-GLYCERATE TRANSPORT_METABOLISM SYSTEM REPRESSOR MNGR-RELATED"/>
    <property type="match status" value="1"/>
</dbReference>
<keyword evidence="6" id="KW-1185">Reference proteome</keyword>
<dbReference type="CDD" id="cd07377">
    <property type="entry name" value="WHTH_GntR"/>
    <property type="match status" value="1"/>
</dbReference>